<gene>
    <name evidence="1" type="ORF">GSPATT00029367001</name>
</gene>
<dbReference type="RefSeq" id="XP_001426137.1">
    <property type="nucleotide sequence ID" value="XM_001426100.1"/>
</dbReference>
<evidence type="ECO:0000313" key="1">
    <source>
        <dbReference type="EMBL" id="CAK58739.1"/>
    </source>
</evidence>
<accession>A0BJM2</accession>
<dbReference type="InParanoid" id="A0BJM2"/>
<dbReference type="KEGG" id="ptm:GSPATT00029367001"/>
<reference evidence="1 2" key="1">
    <citation type="journal article" date="2006" name="Nature">
        <title>Global trends of whole-genome duplications revealed by the ciliate Paramecium tetraurelia.</title>
        <authorList>
            <consortium name="Genoscope"/>
            <person name="Aury J.-M."/>
            <person name="Jaillon O."/>
            <person name="Duret L."/>
            <person name="Noel B."/>
            <person name="Jubin C."/>
            <person name="Porcel B.M."/>
            <person name="Segurens B."/>
            <person name="Daubin V."/>
            <person name="Anthouard V."/>
            <person name="Aiach N."/>
            <person name="Arnaiz O."/>
            <person name="Billaut A."/>
            <person name="Beisson J."/>
            <person name="Blanc I."/>
            <person name="Bouhouche K."/>
            <person name="Camara F."/>
            <person name="Duharcourt S."/>
            <person name="Guigo R."/>
            <person name="Gogendeau D."/>
            <person name="Katinka M."/>
            <person name="Keller A.-M."/>
            <person name="Kissmehl R."/>
            <person name="Klotz C."/>
            <person name="Koll F."/>
            <person name="Le Moue A."/>
            <person name="Lepere C."/>
            <person name="Malinsky S."/>
            <person name="Nowacki M."/>
            <person name="Nowak J.K."/>
            <person name="Plattner H."/>
            <person name="Poulain J."/>
            <person name="Ruiz F."/>
            <person name="Serrano V."/>
            <person name="Zagulski M."/>
            <person name="Dessen P."/>
            <person name="Betermier M."/>
            <person name="Weissenbach J."/>
            <person name="Scarpelli C."/>
            <person name="Schachter V."/>
            <person name="Sperling L."/>
            <person name="Meyer E."/>
            <person name="Cohen J."/>
            <person name="Wincker P."/>
        </authorList>
    </citation>
    <scope>NUCLEOTIDE SEQUENCE [LARGE SCALE GENOMIC DNA]</scope>
    <source>
        <strain evidence="1 2">Stock d4-2</strain>
    </source>
</reference>
<keyword evidence="2" id="KW-1185">Reference proteome</keyword>
<name>A0BJM2_PARTE</name>
<dbReference type="AlphaFoldDB" id="A0BJM2"/>
<organism evidence="1 2">
    <name type="scientific">Paramecium tetraurelia</name>
    <dbReference type="NCBI Taxonomy" id="5888"/>
    <lineage>
        <taxon>Eukaryota</taxon>
        <taxon>Sar</taxon>
        <taxon>Alveolata</taxon>
        <taxon>Ciliophora</taxon>
        <taxon>Intramacronucleata</taxon>
        <taxon>Oligohymenophorea</taxon>
        <taxon>Peniculida</taxon>
        <taxon>Parameciidae</taxon>
        <taxon>Paramecium</taxon>
    </lineage>
</organism>
<dbReference type="EMBL" id="CT867998">
    <property type="protein sequence ID" value="CAK58739.1"/>
    <property type="molecule type" value="Genomic_DNA"/>
</dbReference>
<dbReference type="Proteomes" id="UP000000600">
    <property type="component" value="Unassembled WGS sequence"/>
</dbReference>
<protein>
    <submittedName>
        <fullName evidence="1">Uncharacterized protein</fullName>
    </submittedName>
</protein>
<proteinExistence type="predicted"/>
<dbReference type="GeneID" id="5011921"/>
<dbReference type="HOGENOM" id="CLU_1296548_0_0_1"/>
<evidence type="ECO:0000313" key="2">
    <source>
        <dbReference type="Proteomes" id="UP000000600"/>
    </source>
</evidence>
<sequence length="213" mass="25926">MDQGDQLYNEYQQKNLNRAPQQKKNRNQYFVCFSNSNQYIDQLFHLLNCNNQQLNTKIWSILQMIPSNQEVYQLIEQSQNDWSKLLVVGNKYRLQYHLQILREQLSCDCVEDEDNYRILRYNFIFEMHNNYSLYPVYKRSNTRKRAFDLLLELSKVQMHLYQILDLIQINQQTRTSSQELNSEFGIKREHGFVCLYIEMVCCYKVLENSKFYY</sequence>